<feature type="region of interest" description="Disordered" evidence="1">
    <location>
        <begin position="91"/>
        <end position="129"/>
    </location>
</feature>
<protein>
    <submittedName>
        <fullName evidence="2">Uncharacterized protein</fullName>
    </submittedName>
</protein>
<reference evidence="3" key="1">
    <citation type="submission" date="2016-04" db="EMBL/GenBank/DDBJ databases">
        <authorList>
            <person name="Guldener U."/>
            <person name="Guldener U."/>
        </authorList>
    </citation>
    <scope>NUCLEOTIDE SEQUENCE [LARGE SCALE GENOMIC DNA]</scope>
    <source>
        <strain evidence="3">UB2112</strain>
    </source>
</reference>
<organism evidence="2 3">
    <name type="scientific">Ustilago bromivora</name>
    <dbReference type="NCBI Taxonomy" id="307758"/>
    <lineage>
        <taxon>Eukaryota</taxon>
        <taxon>Fungi</taxon>
        <taxon>Dikarya</taxon>
        <taxon>Basidiomycota</taxon>
        <taxon>Ustilaginomycotina</taxon>
        <taxon>Ustilaginomycetes</taxon>
        <taxon>Ustilaginales</taxon>
        <taxon>Ustilaginaceae</taxon>
        <taxon>Ustilago</taxon>
    </lineage>
</organism>
<feature type="compositionally biased region" description="Polar residues" evidence="1">
    <location>
        <begin position="243"/>
        <end position="254"/>
    </location>
</feature>
<accession>A0A1K0H4B1</accession>
<feature type="compositionally biased region" description="Polar residues" evidence="1">
    <location>
        <begin position="222"/>
        <end position="233"/>
    </location>
</feature>
<evidence type="ECO:0000313" key="3">
    <source>
        <dbReference type="Proteomes" id="UP000179920"/>
    </source>
</evidence>
<sequence>MHAQRVMAAILGSTPLPLLSLPRPSLITIARRTSTFWKLSLSLKPYNSSSLIGQVPPLSWCMLTTRTLSMASARDAPMTYSPNVSCRKSLASASSTTSQSSHTLPPAPAAMPGVHPCPSSPSASDISGSAHPVFQPQASNCWSGLPTSPALVALSTRPSTGSVPSNPTMWTLASTPQVSPAAASSTPCVVTSACMVLPTQALSFPSPCHSSARSSSPWERWPTSSPKTASSFRQPLPLPLPASSAQVSWSGTTAPTVPPSSQSPPSSGHLTMLCSPSPPPRPTLSGRVCMSSPQKWVALSAWLLVSSTSPTVAHLQHHSSALALPASTLSPGLPSSPSSAMPSRIAASQCRSTPATWVSQHSASTADIQSLGRWSSDCHHHYIDRSAQECRALVASALFSIHNGPLVPSGPAWRDPGLA</sequence>
<feature type="compositionally biased region" description="Low complexity" evidence="1">
    <location>
        <begin position="116"/>
        <end position="129"/>
    </location>
</feature>
<gene>
    <name evidence="2" type="ORF">UBRO_20221</name>
</gene>
<proteinExistence type="predicted"/>
<feature type="compositionally biased region" description="Low complexity" evidence="1">
    <location>
        <begin position="91"/>
        <end position="101"/>
    </location>
</feature>
<evidence type="ECO:0000256" key="1">
    <source>
        <dbReference type="SAM" id="MobiDB-lite"/>
    </source>
</evidence>
<dbReference type="EMBL" id="LT558117">
    <property type="protein sequence ID" value="SAM59479.1"/>
    <property type="molecule type" value="Genomic_DNA"/>
</dbReference>
<evidence type="ECO:0000313" key="2">
    <source>
        <dbReference type="EMBL" id="SAM59479.1"/>
    </source>
</evidence>
<dbReference type="AlphaFoldDB" id="A0A1K0H4B1"/>
<feature type="compositionally biased region" description="Low complexity" evidence="1">
    <location>
        <begin position="204"/>
        <end position="217"/>
    </location>
</feature>
<name>A0A1K0H4B1_9BASI</name>
<dbReference type="Proteomes" id="UP000179920">
    <property type="component" value="Chromosome I"/>
</dbReference>
<feature type="region of interest" description="Disordered" evidence="1">
    <location>
        <begin position="204"/>
        <end position="285"/>
    </location>
</feature>